<gene>
    <name evidence="1" type="ORF">BN77_1514</name>
</gene>
<dbReference type="AlphaFoldDB" id="K0PKD5"/>
<name>K0PKD5_9HYPH</name>
<evidence type="ECO:0000313" key="1">
    <source>
        <dbReference type="EMBL" id="CCM74388.1"/>
    </source>
</evidence>
<proteinExistence type="predicted"/>
<accession>K0PKD5</accession>
<evidence type="ECO:0000313" key="2">
    <source>
        <dbReference type="Proteomes" id="UP000009319"/>
    </source>
</evidence>
<sequence>MLGLNSDPGTPARGGYFVIRDGVYVRFSRDLKLPHHLL</sequence>
<dbReference type="Proteomes" id="UP000009319">
    <property type="component" value="Unassembled WGS sequence"/>
</dbReference>
<dbReference type="STRING" id="1211777.BN77_1514"/>
<dbReference type="EMBL" id="CANI01000004">
    <property type="protein sequence ID" value="CCM74388.1"/>
    <property type="molecule type" value="Genomic_DNA"/>
</dbReference>
<dbReference type="HOGENOM" id="CLU_3332088_0_0_5"/>
<comment type="caution">
    <text evidence="1">The sequence shown here is derived from an EMBL/GenBank/DDBJ whole genome shotgun (WGS) entry which is preliminary data.</text>
</comment>
<protein>
    <submittedName>
        <fullName evidence="1">Uncharacterized protein</fullName>
    </submittedName>
</protein>
<organism evidence="1 2">
    <name type="scientific">Rhizobium mesoamericanum STM3625</name>
    <dbReference type="NCBI Taxonomy" id="1211777"/>
    <lineage>
        <taxon>Bacteria</taxon>
        <taxon>Pseudomonadati</taxon>
        <taxon>Pseudomonadota</taxon>
        <taxon>Alphaproteobacteria</taxon>
        <taxon>Hyphomicrobiales</taxon>
        <taxon>Rhizobiaceae</taxon>
        <taxon>Rhizobium/Agrobacterium group</taxon>
        <taxon>Rhizobium</taxon>
    </lineage>
</organism>
<reference evidence="1 2" key="1">
    <citation type="journal article" date="2013" name="Genome Announc.">
        <title>Draft Genome Sequence of Rhizobium mesoamericanum STM3625, a Nitrogen-Fixing Symbiont of Mimosa pudica Isolated in French Guiana (South America).</title>
        <authorList>
            <person name="Moulin L."/>
            <person name="Mornico D."/>
            <person name="Melkonian R."/>
            <person name="Klonowska A."/>
        </authorList>
    </citation>
    <scope>NUCLEOTIDE SEQUENCE [LARGE SCALE GENOMIC DNA]</scope>
    <source>
        <strain evidence="1 2">STM3625</strain>
    </source>
</reference>
<keyword evidence="2" id="KW-1185">Reference proteome</keyword>